<keyword evidence="1" id="KW-0328">Glycosyltransferase</keyword>
<dbReference type="Pfam" id="PF01075">
    <property type="entry name" value="Glyco_transf_9"/>
    <property type="match status" value="1"/>
</dbReference>
<dbReference type="KEGG" id="hjo:AY555_05120"/>
<dbReference type="PANTHER" id="PTHR30160:SF1">
    <property type="entry name" value="LIPOPOLYSACCHARIDE 1,2-N-ACETYLGLUCOSAMINETRANSFERASE-RELATED"/>
    <property type="match status" value="1"/>
</dbReference>
<dbReference type="STRING" id="1549855.AY555_05120"/>
<keyword evidence="4" id="KW-1185">Reference proteome</keyword>
<dbReference type="Gene3D" id="3.40.50.2000">
    <property type="entry name" value="Glycogen Phosphorylase B"/>
    <property type="match status" value="2"/>
</dbReference>
<evidence type="ECO:0000256" key="2">
    <source>
        <dbReference type="ARBA" id="ARBA00022679"/>
    </source>
</evidence>
<keyword evidence="2 3" id="KW-0808">Transferase</keyword>
<evidence type="ECO:0000313" key="3">
    <source>
        <dbReference type="EMBL" id="AMW35561.1"/>
    </source>
</evidence>
<dbReference type="EMBL" id="CP014525">
    <property type="protein sequence ID" value="AMW35561.1"/>
    <property type="molecule type" value="Genomic_DNA"/>
</dbReference>
<evidence type="ECO:0000256" key="1">
    <source>
        <dbReference type="ARBA" id="ARBA00022676"/>
    </source>
</evidence>
<protein>
    <submittedName>
        <fullName evidence="3">Glycosyl transferase</fullName>
    </submittedName>
</protein>
<dbReference type="AlphaFoldDB" id="A0A143DFQ4"/>
<organism evidence="3 4">
    <name type="scientific">Haematospirillum jordaniae</name>
    <dbReference type="NCBI Taxonomy" id="1549855"/>
    <lineage>
        <taxon>Bacteria</taxon>
        <taxon>Pseudomonadati</taxon>
        <taxon>Pseudomonadota</taxon>
        <taxon>Alphaproteobacteria</taxon>
        <taxon>Rhodospirillales</taxon>
        <taxon>Novispirillaceae</taxon>
        <taxon>Haematospirillum</taxon>
    </lineage>
</organism>
<dbReference type="SUPFAM" id="SSF53756">
    <property type="entry name" value="UDP-Glycosyltransferase/glycogen phosphorylase"/>
    <property type="match status" value="1"/>
</dbReference>
<gene>
    <name evidence="3" type="ORF">AY555_05120</name>
</gene>
<dbReference type="GO" id="GO:0005829">
    <property type="term" value="C:cytosol"/>
    <property type="evidence" value="ECO:0007669"/>
    <property type="project" value="TreeGrafter"/>
</dbReference>
<name>A0A143DFQ4_9PROT</name>
<evidence type="ECO:0000313" key="4">
    <source>
        <dbReference type="Proteomes" id="UP000076066"/>
    </source>
</evidence>
<dbReference type="CDD" id="cd03789">
    <property type="entry name" value="GT9_LPS_heptosyltransferase"/>
    <property type="match status" value="1"/>
</dbReference>
<sequence length="312" mass="33586">MQRILVIRLSALGDFVQAFGPFAAIRAAHPRAHITLLTTAPYVALAEASPWFDAVWTDRRPRIWQVPSLLALRSCLRGGQFDRVYDLQTSGRSSSYRWLIGDHVEWNGIARGCSHPHDNPQRDLMHTVERQAEQLRVAGIETIPSPDFSWLERGTLSCGSLPDGPFALLVPGGAPHRPDKRWPADHYAALARVLLQSGQTPVVIGTAAEQSEADAIMSWCPGALSLVGRTSIIDLAVLARRATLAVGNDTGPMHLLAGVGCRSVVLYSSASDPRLCGQRGPDVTILQSADLVAMPVARVCEALGLPGLDSAG</sequence>
<proteinExistence type="predicted"/>
<dbReference type="Proteomes" id="UP000076066">
    <property type="component" value="Chromosome"/>
</dbReference>
<dbReference type="GO" id="GO:0008713">
    <property type="term" value="F:ADP-heptose-lipopolysaccharide heptosyltransferase activity"/>
    <property type="evidence" value="ECO:0007669"/>
    <property type="project" value="TreeGrafter"/>
</dbReference>
<dbReference type="PANTHER" id="PTHR30160">
    <property type="entry name" value="TETRAACYLDISACCHARIDE 4'-KINASE-RELATED"/>
    <property type="match status" value="1"/>
</dbReference>
<reference evidence="3 4" key="1">
    <citation type="submission" date="2016-02" db="EMBL/GenBank/DDBJ databases">
        <title>Complete Genome of H5569, the type strain of the newly described species Haematospirillium jordaniae.</title>
        <authorList>
            <person name="Nicholson A.C."/>
            <person name="Humrighouse B.W."/>
            <person name="Loparov V."/>
            <person name="McQuiston J.R."/>
        </authorList>
    </citation>
    <scope>NUCLEOTIDE SEQUENCE [LARGE SCALE GENOMIC DNA]</scope>
    <source>
        <strain evidence="3 4">H5569</strain>
    </source>
</reference>
<accession>A0A143DFQ4</accession>
<dbReference type="GO" id="GO:0009244">
    <property type="term" value="P:lipopolysaccharide core region biosynthetic process"/>
    <property type="evidence" value="ECO:0007669"/>
    <property type="project" value="TreeGrafter"/>
</dbReference>
<dbReference type="InterPro" id="IPR002201">
    <property type="entry name" value="Glyco_trans_9"/>
</dbReference>
<dbReference type="OrthoDB" id="9807356at2"/>
<dbReference type="InterPro" id="IPR051199">
    <property type="entry name" value="LPS_LOS_Heptosyltrfase"/>
</dbReference>